<dbReference type="InterPro" id="IPR006805">
    <property type="entry name" value="Anth_synth_I_N"/>
</dbReference>
<dbReference type="SUPFAM" id="SSF56322">
    <property type="entry name" value="ADC synthase"/>
    <property type="match status" value="1"/>
</dbReference>
<evidence type="ECO:0000313" key="4">
    <source>
        <dbReference type="Proteomes" id="UP001363035"/>
    </source>
</evidence>
<dbReference type="Gene3D" id="3.60.120.10">
    <property type="entry name" value="Anthranilate synthase"/>
    <property type="match status" value="1"/>
</dbReference>
<protein>
    <submittedName>
        <fullName evidence="3">Anthranilate synthase component I family protein</fullName>
    </submittedName>
</protein>
<keyword evidence="4" id="KW-1185">Reference proteome</keyword>
<dbReference type="EMBL" id="JAYLLN010000013">
    <property type="protein sequence ID" value="MEI5984692.1"/>
    <property type="molecule type" value="Genomic_DNA"/>
</dbReference>
<dbReference type="PANTHER" id="PTHR11236">
    <property type="entry name" value="AMINOBENZOATE/ANTHRANILATE SYNTHASE"/>
    <property type="match status" value="1"/>
</dbReference>
<dbReference type="RefSeq" id="WP_134776481.1">
    <property type="nucleotide sequence ID" value="NZ_JAYLLN010000013.1"/>
</dbReference>
<comment type="caution">
    <text evidence="3">The sequence shown here is derived from an EMBL/GenBank/DDBJ whole genome shotgun (WGS) entry which is preliminary data.</text>
</comment>
<dbReference type="InterPro" id="IPR005801">
    <property type="entry name" value="ADC_synthase"/>
</dbReference>
<accession>A0ABU8I4N8</accession>
<feature type="domain" description="Chorismate-utilising enzyme C-terminal" evidence="1">
    <location>
        <begin position="158"/>
        <end position="415"/>
    </location>
</feature>
<dbReference type="Proteomes" id="UP001363035">
    <property type="component" value="Unassembled WGS sequence"/>
</dbReference>
<evidence type="ECO:0000313" key="3">
    <source>
        <dbReference type="EMBL" id="MEI5984692.1"/>
    </source>
</evidence>
<evidence type="ECO:0000259" key="2">
    <source>
        <dbReference type="Pfam" id="PF04715"/>
    </source>
</evidence>
<proteinExistence type="predicted"/>
<dbReference type="Pfam" id="PF00425">
    <property type="entry name" value="Chorismate_bind"/>
    <property type="match status" value="1"/>
</dbReference>
<sequence length="428" mass="48453">MATASFHIDPASFLHQALNWSKGFEVVCLFQSNEFQNQYSEIQSLLAIGAKDELTANVGRAFSEIEEFKSRYPHQWIPGFLSYDLKNELEDISTNHPNPLQFPDAYFFIPELLIKFSNDQVEIECEGSPEAIFETIQSFKIPDNSNSYTGHLRARMSKEAYFHAFEQMISHIKRGDIYEANLCQEFYDDAAALNNLEDLYERLNEISPTPFSCFFKWKNKYILSASPERFLAKRGSTVISQPIKGTAARGKTEEEDEILRHNLANNPKEISENVMIVDLVRNDLTRTAIPGTVEVTEKLGVYTFKHVHQMISTISCQVDSRVKATDLIKNTFPAGSMTGAPKLSAMKLCDRYEHSRRGIYSGAIGYFGPNGDFDFNVVIRTLLYNADNQFLSFHTGSAITIDATAEHEYAECLTKASAILRALDSFIK</sequence>
<name>A0ABU8I4N8_9SPHI</name>
<evidence type="ECO:0000259" key="1">
    <source>
        <dbReference type="Pfam" id="PF00425"/>
    </source>
</evidence>
<gene>
    <name evidence="3" type="ORF">VJ786_07245</name>
</gene>
<reference evidence="3 4" key="1">
    <citation type="submission" date="2024-01" db="EMBL/GenBank/DDBJ databases">
        <title>Sphingobacterium tenebrionis sp. nov., a novel endophyte isolated from tenebrio molitor intestines.</title>
        <authorList>
            <person name="Zhang C."/>
        </authorList>
    </citation>
    <scope>NUCLEOTIDE SEQUENCE [LARGE SCALE GENOMIC DNA]</scope>
    <source>
        <strain evidence="3 4">PU5-4</strain>
    </source>
</reference>
<feature type="domain" description="Anthranilate synthase component I N-terminal" evidence="2">
    <location>
        <begin position="79"/>
        <end position="119"/>
    </location>
</feature>
<dbReference type="InterPro" id="IPR015890">
    <property type="entry name" value="Chorismate_C"/>
</dbReference>
<dbReference type="Pfam" id="PF04715">
    <property type="entry name" value="Anth_synt_I_N"/>
    <property type="match status" value="1"/>
</dbReference>
<organism evidence="3 4">
    <name type="scientific">Sphingobacterium tenebrionis</name>
    <dbReference type="NCBI Taxonomy" id="3111775"/>
    <lineage>
        <taxon>Bacteria</taxon>
        <taxon>Pseudomonadati</taxon>
        <taxon>Bacteroidota</taxon>
        <taxon>Sphingobacteriia</taxon>
        <taxon>Sphingobacteriales</taxon>
        <taxon>Sphingobacteriaceae</taxon>
        <taxon>Sphingobacterium</taxon>
    </lineage>
</organism>
<dbReference type="PRINTS" id="PR00095">
    <property type="entry name" value="ANTSNTHASEI"/>
</dbReference>
<dbReference type="InterPro" id="IPR019999">
    <property type="entry name" value="Anth_synth_I-like"/>
</dbReference>
<dbReference type="PANTHER" id="PTHR11236:SF18">
    <property type="entry name" value="AMINODEOXYCHORISMATE SYNTHASE"/>
    <property type="match status" value="1"/>
</dbReference>